<keyword evidence="1" id="KW-1133">Transmembrane helix</keyword>
<dbReference type="RefSeq" id="WP_263531969.1">
    <property type="nucleotide sequence ID" value="NZ_JAQQXT010000002.1"/>
</dbReference>
<evidence type="ECO:0000313" key="3">
    <source>
        <dbReference type="EMBL" id="MDC8770780.1"/>
    </source>
</evidence>
<keyword evidence="1" id="KW-0472">Membrane</keyword>
<organism evidence="3 4">
    <name type="scientific">Roseateles albus</name>
    <dbReference type="NCBI Taxonomy" id="2987525"/>
    <lineage>
        <taxon>Bacteria</taxon>
        <taxon>Pseudomonadati</taxon>
        <taxon>Pseudomonadota</taxon>
        <taxon>Betaproteobacteria</taxon>
        <taxon>Burkholderiales</taxon>
        <taxon>Sphaerotilaceae</taxon>
        <taxon>Roseateles</taxon>
    </lineage>
</organism>
<proteinExistence type="predicted"/>
<comment type="caution">
    <text evidence="3">The sequence shown here is derived from an EMBL/GenBank/DDBJ whole genome shotgun (WGS) entry which is preliminary data.</text>
</comment>
<dbReference type="Pfam" id="PF07331">
    <property type="entry name" value="TctB"/>
    <property type="match status" value="1"/>
</dbReference>
<dbReference type="Proteomes" id="UP001221189">
    <property type="component" value="Unassembled WGS sequence"/>
</dbReference>
<gene>
    <name evidence="3" type="ORF">PRZ03_04290</name>
</gene>
<dbReference type="EMBL" id="JAQQXT010000002">
    <property type="protein sequence ID" value="MDC8770780.1"/>
    <property type="molecule type" value="Genomic_DNA"/>
</dbReference>
<feature type="transmembrane region" description="Helical" evidence="1">
    <location>
        <begin position="88"/>
        <end position="120"/>
    </location>
</feature>
<reference evidence="3 4" key="1">
    <citation type="submission" date="2022-10" db="EMBL/GenBank/DDBJ databases">
        <title>Paucibacter sp. hw1 Genome sequencing.</title>
        <authorList>
            <person name="Park S."/>
        </authorList>
    </citation>
    <scope>NUCLEOTIDE SEQUENCE [LARGE SCALE GENOMIC DNA]</scope>
    <source>
        <strain evidence="4">hw1</strain>
    </source>
</reference>
<evidence type="ECO:0000256" key="1">
    <source>
        <dbReference type="SAM" id="Phobius"/>
    </source>
</evidence>
<keyword evidence="4" id="KW-1185">Reference proteome</keyword>
<accession>A0ABT5KA14</accession>
<evidence type="ECO:0000259" key="2">
    <source>
        <dbReference type="Pfam" id="PF07331"/>
    </source>
</evidence>
<dbReference type="InterPro" id="IPR009936">
    <property type="entry name" value="DUF1468"/>
</dbReference>
<feature type="transmembrane region" description="Helical" evidence="1">
    <location>
        <begin position="15"/>
        <end position="35"/>
    </location>
</feature>
<evidence type="ECO:0000313" key="4">
    <source>
        <dbReference type="Proteomes" id="UP001221189"/>
    </source>
</evidence>
<sequence>MSASSGTASVGQQTWVGVGALLIGVLMAYGASFISSDAGYAGIGPNALPWFVAVVLMLCGGWLIWEARSGGYREMEAPSGAEQGDWRAAAFVIGGVVANAALITVIGFILACSLCFALAVRGLRMSEGKPGGGPRQCLLDGLTGLIIAAPVFWLFTKVLAINLPGLTASGWL</sequence>
<feature type="transmembrane region" description="Helical" evidence="1">
    <location>
        <begin position="47"/>
        <end position="65"/>
    </location>
</feature>
<feature type="transmembrane region" description="Helical" evidence="1">
    <location>
        <begin position="141"/>
        <end position="163"/>
    </location>
</feature>
<name>A0ABT5KA14_9BURK</name>
<feature type="domain" description="DUF1468" evidence="2">
    <location>
        <begin position="16"/>
        <end position="164"/>
    </location>
</feature>
<protein>
    <submittedName>
        <fullName evidence="3">Tripartite tricarboxylate transporter TctB family protein</fullName>
    </submittedName>
</protein>
<keyword evidence="1" id="KW-0812">Transmembrane</keyword>